<evidence type="ECO:0000256" key="1">
    <source>
        <dbReference type="SAM" id="Phobius"/>
    </source>
</evidence>
<dbReference type="AlphaFoldDB" id="A0A1V2GY39"/>
<accession>A0A1V2GY39</accession>
<keyword evidence="1" id="KW-0472">Membrane</keyword>
<evidence type="ECO:0000313" key="2">
    <source>
        <dbReference type="EMBL" id="ONG50064.1"/>
    </source>
</evidence>
<sequence length="66" mass="6909">MAKAALLGPDILLALAVFYWPGALLVLLTLAVIGLPWRRTLPGRLALATGLGGTFLLAALVIDLSR</sequence>
<protein>
    <submittedName>
        <fullName evidence="2">Uncharacterized protein</fullName>
    </submittedName>
</protein>
<proteinExistence type="predicted"/>
<gene>
    <name evidence="2" type="ORF">BKE38_19695</name>
</gene>
<comment type="caution">
    <text evidence="2">The sequence shown here is derived from an EMBL/GenBank/DDBJ whole genome shotgun (WGS) entry which is preliminary data.</text>
</comment>
<feature type="transmembrane region" description="Helical" evidence="1">
    <location>
        <begin position="45"/>
        <end position="64"/>
    </location>
</feature>
<dbReference type="Proteomes" id="UP000188879">
    <property type="component" value="Unassembled WGS sequence"/>
</dbReference>
<keyword evidence="1" id="KW-0812">Transmembrane</keyword>
<dbReference type="EMBL" id="MLCO01000209">
    <property type="protein sequence ID" value="ONG50064.1"/>
    <property type="molecule type" value="Genomic_DNA"/>
</dbReference>
<keyword evidence="1" id="KW-1133">Transmembrane helix</keyword>
<evidence type="ECO:0000313" key="3">
    <source>
        <dbReference type="Proteomes" id="UP000188879"/>
    </source>
</evidence>
<feature type="transmembrane region" description="Helical" evidence="1">
    <location>
        <begin position="12"/>
        <end position="33"/>
    </location>
</feature>
<keyword evidence="3" id="KW-1185">Reference proteome</keyword>
<name>A0A1V2GY39_9PROT</name>
<dbReference type="RefSeq" id="WP_076959010.1">
    <property type="nucleotide sequence ID" value="NZ_MLCO01000209.1"/>
</dbReference>
<organism evidence="2 3">
    <name type="scientific">Teichococcus deserti</name>
    <dbReference type="NCBI Taxonomy" id="1817963"/>
    <lineage>
        <taxon>Bacteria</taxon>
        <taxon>Pseudomonadati</taxon>
        <taxon>Pseudomonadota</taxon>
        <taxon>Alphaproteobacteria</taxon>
        <taxon>Acetobacterales</taxon>
        <taxon>Roseomonadaceae</taxon>
        <taxon>Roseomonas</taxon>
    </lineage>
</organism>
<reference evidence="2 3" key="1">
    <citation type="submission" date="2016-10" db="EMBL/GenBank/DDBJ databases">
        <title>Draft Genome sequence of Roseomonas sp. strain M3.</title>
        <authorList>
            <person name="Subhash Y."/>
            <person name="Lee S."/>
        </authorList>
    </citation>
    <scope>NUCLEOTIDE SEQUENCE [LARGE SCALE GENOMIC DNA]</scope>
    <source>
        <strain evidence="2 3">M3</strain>
    </source>
</reference>